<dbReference type="PANTHER" id="PTHR34947">
    <property type="entry name" value="TRANSMEMBRANE PROTEIN"/>
    <property type="match status" value="1"/>
</dbReference>
<name>A0A1U7ZVH6_NELNU</name>
<accession>A0A1U7ZVH6</accession>
<dbReference type="OMA" id="MEKIHEP"/>
<evidence type="ECO:0000313" key="2">
    <source>
        <dbReference type="RefSeq" id="XP_010253017.1"/>
    </source>
</evidence>
<keyword evidence="1" id="KW-1185">Reference proteome</keyword>
<dbReference type="GeneID" id="104594431"/>
<dbReference type="eggNOG" id="ENOG502SB0B">
    <property type="taxonomic scope" value="Eukaryota"/>
</dbReference>
<dbReference type="KEGG" id="nnu:104594431"/>
<reference evidence="2" key="1">
    <citation type="submission" date="2025-08" db="UniProtKB">
        <authorList>
            <consortium name="RefSeq"/>
        </authorList>
    </citation>
    <scope>IDENTIFICATION</scope>
</reference>
<dbReference type="Proteomes" id="UP000189703">
    <property type="component" value="Unplaced"/>
</dbReference>
<dbReference type="AlphaFoldDB" id="A0A1U7ZVH6"/>
<dbReference type="PANTHER" id="PTHR34947:SF3">
    <property type="entry name" value="TRANSMEMBRANE PROTEIN"/>
    <property type="match status" value="1"/>
</dbReference>
<dbReference type="OrthoDB" id="1303733at2759"/>
<dbReference type="RefSeq" id="XP_010253017.1">
    <property type="nucleotide sequence ID" value="XM_010254715.2"/>
</dbReference>
<protein>
    <submittedName>
        <fullName evidence="2">Uncharacterized protein LOC104594431</fullName>
    </submittedName>
</protein>
<gene>
    <name evidence="2" type="primary">LOC104594431</name>
</gene>
<proteinExistence type="predicted"/>
<sequence length="200" mass="22905">MEQIKLQHLTTVRKLNKSLFSGMVLQFLLSLFIFSFLISYTSWLSFYLHSFNLFSFQHLFNYNVDRKYMFLLCNGILVFLATNSGLIGSSPLKTDIHDDFFKSEGDGDGLRSVPQVSEMEASVVDMEVGVENIGFSENIAVVVVEKEVIGNGFLNTEGVEEEREEENGLLSTEELNKKFDDFIKRMKEGLRNEAQQLMRD</sequence>
<evidence type="ECO:0000313" key="1">
    <source>
        <dbReference type="Proteomes" id="UP000189703"/>
    </source>
</evidence>
<dbReference type="STRING" id="4432.A0A1U7ZVH6"/>
<organism evidence="1 2">
    <name type="scientific">Nelumbo nucifera</name>
    <name type="common">Sacred lotus</name>
    <dbReference type="NCBI Taxonomy" id="4432"/>
    <lineage>
        <taxon>Eukaryota</taxon>
        <taxon>Viridiplantae</taxon>
        <taxon>Streptophyta</taxon>
        <taxon>Embryophyta</taxon>
        <taxon>Tracheophyta</taxon>
        <taxon>Spermatophyta</taxon>
        <taxon>Magnoliopsida</taxon>
        <taxon>Proteales</taxon>
        <taxon>Nelumbonaceae</taxon>
        <taxon>Nelumbo</taxon>
    </lineage>
</organism>